<dbReference type="GO" id="GO:0000976">
    <property type="term" value="F:transcription cis-regulatory region binding"/>
    <property type="evidence" value="ECO:0007669"/>
    <property type="project" value="TreeGrafter"/>
</dbReference>
<keyword evidence="3" id="KW-0238">DNA-binding</keyword>
<dbReference type="SUPFAM" id="SSF53850">
    <property type="entry name" value="Periplasmic binding protein-like II"/>
    <property type="match status" value="1"/>
</dbReference>
<dbReference type="PANTHER" id="PTHR30126:SF88">
    <property type="entry name" value="TRANSCRIPTIONAL REGULATOR-RELATED"/>
    <property type="match status" value="1"/>
</dbReference>
<comment type="similarity">
    <text evidence="1">Belongs to the LysR transcriptional regulatory family.</text>
</comment>
<feature type="domain" description="HTH lysR-type" evidence="5">
    <location>
        <begin position="4"/>
        <end position="61"/>
    </location>
</feature>
<dbReference type="Pfam" id="PF03466">
    <property type="entry name" value="LysR_substrate"/>
    <property type="match status" value="1"/>
</dbReference>
<dbReference type="InterPro" id="IPR000847">
    <property type="entry name" value="LysR_HTH_N"/>
</dbReference>
<accession>A0A424W9Q7</accession>
<keyword evidence="2" id="KW-0805">Transcription regulation</keyword>
<evidence type="ECO:0000256" key="2">
    <source>
        <dbReference type="ARBA" id="ARBA00023015"/>
    </source>
</evidence>
<dbReference type="InterPro" id="IPR036388">
    <property type="entry name" value="WH-like_DNA-bd_sf"/>
</dbReference>
<protein>
    <submittedName>
        <fullName evidence="6">LysR family transcriptional regulator</fullName>
    </submittedName>
</protein>
<dbReference type="Gene3D" id="3.40.190.290">
    <property type="match status" value="1"/>
</dbReference>
<dbReference type="InterPro" id="IPR005119">
    <property type="entry name" value="LysR_subst-bd"/>
</dbReference>
<dbReference type="Gene3D" id="1.10.10.10">
    <property type="entry name" value="Winged helix-like DNA-binding domain superfamily/Winged helix DNA-binding domain"/>
    <property type="match status" value="1"/>
</dbReference>
<dbReference type="EMBL" id="QVXO01000032">
    <property type="protein sequence ID" value="RPJ90029.1"/>
    <property type="molecule type" value="Genomic_DNA"/>
</dbReference>
<keyword evidence="4" id="KW-0804">Transcription</keyword>
<dbReference type="AlphaFoldDB" id="A0A424W9Q7"/>
<name>A0A424W9Q7_ALCXX</name>
<gene>
    <name evidence="6" type="ORF">DY367_19965</name>
</gene>
<evidence type="ECO:0000313" key="6">
    <source>
        <dbReference type="EMBL" id="RPJ90029.1"/>
    </source>
</evidence>
<dbReference type="PANTHER" id="PTHR30126">
    <property type="entry name" value="HTH-TYPE TRANSCRIPTIONAL REGULATOR"/>
    <property type="match status" value="1"/>
</dbReference>
<dbReference type="Proteomes" id="UP000285324">
    <property type="component" value="Unassembled WGS sequence"/>
</dbReference>
<evidence type="ECO:0000313" key="7">
    <source>
        <dbReference type="Proteomes" id="UP000285324"/>
    </source>
</evidence>
<dbReference type="Pfam" id="PF00126">
    <property type="entry name" value="HTH_1"/>
    <property type="match status" value="1"/>
</dbReference>
<comment type="caution">
    <text evidence="6">The sequence shown here is derived from an EMBL/GenBank/DDBJ whole genome shotgun (WGS) entry which is preliminary data.</text>
</comment>
<dbReference type="GO" id="GO:0003700">
    <property type="term" value="F:DNA-binding transcription factor activity"/>
    <property type="evidence" value="ECO:0007669"/>
    <property type="project" value="InterPro"/>
</dbReference>
<organism evidence="6 7">
    <name type="scientific">Alcaligenes xylosoxydans xylosoxydans</name>
    <name type="common">Achromobacter xylosoxidans</name>
    <dbReference type="NCBI Taxonomy" id="85698"/>
    <lineage>
        <taxon>Bacteria</taxon>
        <taxon>Pseudomonadati</taxon>
        <taxon>Pseudomonadota</taxon>
        <taxon>Betaproteobacteria</taxon>
        <taxon>Burkholderiales</taxon>
        <taxon>Alcaligenaceae</taxon>
        <taxon>Achromobacter</taxon>
    </lineage>
</organism>
<dbReference type="RefSeq" id="WP_118933390.1">
    <property type="nucleotide sequence ID" value="NZ_CP061008.1"/>
</dbReference>
<reference evidence="6 7" key="1">
    <citation type="submission" date="2018-08" db="EMBL/GenBank/DDBJ databases">
        <title>Achromobacter xylosoxidans Genome sequencing and assembly.</title>
        <authorList>
            <person name="Wang R."/>
            <person name="Rensing C."/>
            <person name="Li Y."/>
        </authorList>
    </citation>
    <scope>NUCLEOTIDE SEQUENCE [LARGE SCALE GENOMIC DNA]</scope>
    <source>
        <strain evidence="6 7">GD003A</strain>
    </source>
</reference>
<evidence type="ECO:0000256" key="4">
    <source>
        <dbReference type="ARBA" id="ARBA00023163"/>
    </source>
</evidence>
<evidence type="ECO:0000259" key="5">
    <source>
        <dbReference type="PROSITE" id="PS50931"/>
    </source>
</evidence>
<sequence>MSEFTLHDLQCFDAVARAGGFQAAAATLHRSHPAVFAAVAKLERQLDLALLDRSGYRVSLTAAGQSFHARAQALLRELTALRAHAEQLAMGEETELRIVIGDFCPRPYVLGLLSRFFADCPATRLDLHFEAVSGPQERLYDGEADLILHRVAKNDARIEWVDLAKVPFVPVVAPGFLREPVPRAIKPALMRDYTQCVMRDTARHMPPQDYFTVEGARQCTVADQLMKKEIILQGMGWGHMPRFLVEDELRDGRLISIANRHLPGSVEELVAARRTDRAQGPVSNRLWHYLQNAAPALRRALAASRGR</sequence>
<dbReference type="InterPro" id="IPR036390">
    <property type="entry name" value="WH_DNA-bd_sf"/>
</dbReference>
<evidence type="ECO:0000256" key="1">
    <source>
        <dbReference type="ARBA" id="ARBA00009437"/>
    </source>
</evidence>
<dbReference type="SUPFAM" id="SSF46785">
    <property type="entry name" value="Winged helix' DNA-binding domain"/>
    <property type="match status" value="1"/>
</dbReference>
<dbReference type="OrthoDB" id="5293066at2"/>
<evidence type="ECO:0000256" key="3">
    <source>
        <dbReference type="ARBA" id="ARBA00023125"/>
    </source>
</evidence>
<dbReference type="PROSITE" id="PS50931">
    <property type="entry name" value="HTH_LYSR"/>
    <property type="match status" value="1"/>
</dbReference>
<proteinExistence type="inferred from homology"/>
<dbReference type="FunFam" id="1.10.10.10:FF:000001">
    <property type="entry name" value="LysR family transcriptional regulator"/>
    <property type="match status" value="1"/>
</dbReference>